<evidence type="ECO:0000313" key="2">
    <source>
        <dbReference type="Proteomes" id="UP000053748"/>
    </source>
</evidence>
<proteinExistence type="predicted"/>
<keyword evidence="2" id="KW-1185">Reference proteome</keyword>
<dbReference type="AlphaFoldDB" id="A0A2J9V3D1"/>
<dbReference type="RefSeq" id="WP_000211633.1">
    <property type="nucleotide sequence ID" value="NZ_CAWMSS010000001.1"/>
</dbReference>
<name>A0A2J9V3D1_VIBMI</name>
<protein>
    <submittedName>
        <fullName evidence="1">Uncharacterized protein</fullName>
    </submittedName>
</protein>
<dbReference type="EMBL" id="LOSJ02000002">
    <property type="protein sequence ID" value="PNM58309.1"/>
    <property type="molecule type" value="Genomic_DNA"/>
</dbReference>
<dbReference type="Proteomes" id="UP000053748">
    <property type="component" value="Unassembled WGS sequence"/>
</dbReference>
<accession>A0A2J9V3D1</accession>
<evidence type="ECO:0000313" key="1">
    <source>
        <dbReference type="EMBL" id="PNM58309.1"/>
    </source>
</evidence>
<sequence>MTTQQYSQQLAKVALYRQALPPPKSLPQSELLSFVRIAGQLTAEQNALNASVLSHLTQTNAANDPVYMEVM</sequence>
<gene>
    <name evidence="1" type="ORF">AL544_020750</name>
</gene>
<reference evidence="1" key="1">
    <citation type="submission" date="2017-12" db="EMBL/GenBank/DDBJ databases">
        <title>FDA dAtabase for Regulatory Grade micrObial Sequences (FDA-ARGOS): Supporting development and validation of Infectious Disease Dx tests.</title>
        <authorList>
            <person name="Hoffmann M."/>
            <person name="Allard M."/>
            <person name="Evans P."/>
            <person name="Brown E."/>
            <person name="Tallon L.J."/>
            <person name="Sadzewicz L."/>
            <person name="Sengamalay N."/>
            <person name="Ott S."/>
            <person name="Godinez A."/>
            <person name="Nagaraj S."/>
            <person name="Vavikolanu K."/>
            <person name="Aluvathingal J."/>
            <person name="Nadendla S."/>
            <person name="Hobson J."/>
            <person name="Sichtig H."/>
        </authorList>
    </citation>
    <scope>NUCLEOTIDE SEQUENCE [LARGE SCALE GENOMIC DNA]</scope>
    <source>
        <strain evidence="1">FDAARGOS_113</strain>
    </source>
</reference>
<organism evidence="1 2">
    <name type="scientific">Vibrio mimicus</name>
    <dbReference type="NCBI Taxonomy" id="674"/>
    <lineage>
        <taxon>Bacteria</taxon>
        <taxon>Pseudomonadati</taxon>
        <taxon>Pseudomonadota</taxon>
        <taxon>Gammaproteobacteria</taxon>
        <taxon>Vibrionales</taxon>
        <taxon>Vibrionaceae</taxon>
        <taxon>Vibrio</taxon>
    </lineage>
</organism>
<dbReference type="OrthoDB" id="9922472at2"/>
<comment type="caution">
    <text evidence="1">The sequence shown here is derived from an EMBL/GenBank/DDBJ whole genome shotgun (WGS) entry which is preliminary data.</text>
</comment>